<comment type="caution">
    <text evidence="1">The sequence shown here is derived from an EMBL/GenBank/DDBJ whole genome shotgun (WGS) entry which is preliminary data.</text>
</comment>
<organism evidence="1 2">
    <name type="scientific">Tetragonisca angustula</name>
    <dbReference type="NCBI Taxonomy" id="166442"/>
    <lineage>
        <taxon>Eukaryota</taxon>
        <taxon>Metazoa</taxon>
        <taxon>Ecdysozoa</taxon>
        <taxon>Arthropoda</taxon>
        <taxon>Hexapoda</taxon>
        <taxon>Insecta</taxon>
        <taxon>Pterygota</taxon>
        <taxon>Neoptera</taxon>
        <taxon>Endopterygota</taxon>
        <taxon>Hymenoptera</taxon>
        <taxon>Apocrita</taxon>
        <taxon>Aculeata</taxon>
        <taxon>Apoidea</taxon>
        <taxon>Anthophila</taxon>
        <taxon>Apidae</taxon>
        <taxon>Tetragonisca</taxon>
    </lineage>
</organism>
<dbReference type="AlphaFoldDB" id="A0AAW1A3Q3"/>
<protein>
    <submittedName>
        <fullName evidence="1">Uncharacterized protein</fullName>
    </submittedName>
</protein>
<evidence type="ECO:0000313" key="1">
    <source>
        <dbReference type="EMBL" id="KAK9303611.1"/>
    </source>
</evidence>
<keyword evidence="2" id="KW-1185">Reference proteome</keyword>
<name>A0AAW1A3Q3_9HYME</name>
<reference evidence="1 2" key="1">
    <citation type="submission" date="2024-05" db="EMBL/GenBank/DDBJ databases">
        <title>The nuclear and mitochondrial genome assemblies of Tetragonisca angustula (Apidae: Meliponini), a tiny yet remarkable pollinator in the Neotropics.</title>
        <authorList>
            <person name="Ferrari R."/>
            <person name="Ricardo P.C."/>
            <person name="Dias F.C."/>
            <person name="Araujo N.S."/>
            <person name="Soares D.O."/>
            <person name="Zhou Q.-S."/>
            <person name="Zhu C.-D."/>
            <person name="Coutinho L."/>
            <person name="Airas M.C."/>
            <person name="Batista T.M."/>
        </authorList>
    </citation>
    <scope>NUCLEOTIDE SEQUENCE [LARGE SCALE GENOMIC DNA]</scope>
    <source>
        <strain evidence="1">ASF017062</strain>
        <tissue evidence="1">Abdomen</tissue>
    </source>
</reference>
<dbReference type="EMBL" id="JAWNGG020000075">
    <property type="protein sequence ID" value="KAK9303611.1"/>
    <property type="molecule type" value="Genomic_DNA"/>
</dbReference>
<accession>A0AAW1A3Q3</accession>
<dbReference type="Proteomes" id="UP001432146">
    <property type="component" value="Unassembled WGS sequence"/>
</dbReference>
<evidence type="ECO:0000313" key="2">
    <source>
        <dbReference type="Proteomes" id="UP001432146"/>
    </source>
</evidence>
<gene>
    <name evidence="1" type="ORF">QLX08_004772</name>
</gene>
<proteinExistence type="predicted"/>
<sequence>MAWNNRWLALPVRNNERSEPFPVANDWNWLEITERKNNEGGGEGIRKRSERSTAAADVEILHWSSFYPSFYAVEWPNRRRDCRSGRQPGF</sequence>